<organism evidence="2 3">
    <name type="scientific">Dactylonectria estremocensis</name>
    <dbReference type="NCBI Taxonomy" id="1079267"/>
    <lineage>
        <taxon>Eukaryota</taxon>
        <taxon>Fungi</taxon>
        <taxon>Dikarya</taxon>
        <taxon>Ascomycota</taxon>
        <taxon>Pezizomycotina</taxon>
        <taxon>Sordariomycetes</taxon>
        <taxon>Hypocreomycetidae</taxon>
        <taxon>Hypocreales</taxon>
        <taxon>Nectriaceae</taxon>
        <taxon>Dactylonectria</taxon>
    </lineage>
</organism>
<evidence type="ECO:0000313" key="2">
    <source>
        <dbReference type="EMBL" id="KAH7145934.1"/>
    </source>
</evidence>
<keyword evidence="3" id="KW-1185">Reference proteome</keyword>
<dbReference type="AlphaFoldDB" id="A0A9P9EUN0"/>
<reference evidence="2" key="1">
    <citation type="journal article" date="2021" name="Nat. Commun.">
        <title>Genetic determinants of endophytism in the Arabidopsis root mycobiome.</title>
        <authorList>
            <person name="Mesny F."/>
            <person name="Miyauchi S."/>
            <person name="Thiergart T."/>
            <person name="Pickel B."/>
            <person name="Atanasova L."/>
            <person name="Karlsson M."/>
            <person name="Huettel B."/>
            <person name="Barry K.W."/>
            <person name="Haridas S."/>
            <person name="Chen C."/>
            <person name="Bauer D."/>
            <person name="Andreopoulos W."/>
            <person name="Pangilinan J."/>
            <person name="LaButti K."/>
            <person name="Riley R."/>
            <person name="Lipzen A."/>
            <person name="Clum A."/>
            <person name="Drula E."/>
            <person name="Henrissat B."/>
            <person name="Kohler A."/>
            <person name="Grigoriev I.V."/>
            <person name="Martin F.M."/>
            <person name="Hacquard S."/>
        </authorList>
    </citation>
    <scope>NUCLEOTIDE SEQUENCE</scope>
    <source>
        <strain evidence="2">MPI-CAGE-AT-0021</strain>
    </source>
</reference>
<dbReference type="EMBL" id="JAGMUU010000009">
    <property type="protein sequence ID" value="KAH7145934.1"/>
    <property type="molecule type" value="Genomic_DNA"/>
</dbReference>
<protein>
    <submittedName>
        <fullName evidence="2">Uncharacterized protein</fullName>
    </submittedName>
</protein>
<evidence type="ECO:0000313" key="3">
    <source>
        <dbReference type="Proteomes" id="UP000717696"/>
    </source>
</evidence>
<name>A0A9P9EUN0_9HYPO</name>
<gene>
    <name evidence="2" type="ORF">B0J13DRAFT_331974</name>
</gene>
<evidence type="ECO:0000256" key="1">
    <source>
        <dbReference type="SAM" id="MobiDB-lite"/>
    </source>
</evidence>
<accession>A0A9P9EUN0</accession>
<feature type="region of interest" description="Disordered" evidence="1">
    <location>
        <begin position="217"/>
        <end position="238"/>
    </location>
</feature>
<sequence>MEVMACLLLPLTVKPPPRLYQPYEAQSCGSTCTNAPCMHVHVYHVDYHDPYSRSSQRSPKTCPGRRLHLRPPHPPVSSSHLRLLFHLHTGSIPYYYPQRSTYSSYGRARLSSRNPPPPDTSLVALTRLSVSSRLILLRQLHNLAPSRASSSSILRLLSSPSFRSHHRPHVVAPGLAPARLSLDSPWIPPPSPLGFAHSSTVLHDSLALLRANRSTKPARPGVVLEPGSRGNHSTLYVP</sequence>
<proteinExistence type="predicted"/>
<comment type="caution">
    <text evidence="2">The sequence shown here is derived from an EMBL/GenBank/DDBJ whole genome shotgun (WGS) entry which is preliminary data.</text>
</comment>
<dbReference type="Proteomes" id="UP000717696">
    <property type="component" value="Unassembled WGS sequence"/>
</dbReference>